<gene>
    <name evidence="2" type="ORF">Amac_071120</name>
</gene>
<proteinExistence type="predicted"/>
<dbReference type="InterPro" id="IPR005325">
    <property type="entry name" value="DUF308_memb"/>
</dbReference>
<dbReference type="AlphaFoldDB" id="A0A5M3WVQ4"/>
<dbReference type="PANTHER" id="PTHR34989:SF1">
    <property type="entry name" value="PROTEIN HDED"/>
    <property type="match status" value="1"/>
</dbReference>
<feature type="transmembrane region" description="Helical" evidence="1">
    <location>
        <begin position="79"/>
        <end position="98"/>
    </location>
</feature>
<evidence type="ECO:0000313" key="3">
    <source>
        <dbReference type="Proteomes" id="UP000331127"/>
    </source>
</evidence>
<dbReference type="Proteomes" id="UP000331127">
    <property type="component" value="Unassembled WGS sequence"/>
</dbReference>
<feature type="transmembrane region" description="Helical" evidence="1">
    <location>
        <begin position="138"/>
        <end position="155"/>
    </location>
</feature>
<dbReference type="InterPro" id="IPR052712">
    <property type="entry name" value="Acid_resist_chaperone_HdeD"/>
</dbReference>
<feature type="transmembrane region" description="Helical" evidence="1">
    <location>
        <begin position="51"/>
        <end position="70"/>
    </location>
</feature>
<feature type="transmembrane region" description="Helical" evidence="1">
    <location>
        <begin position="161"/>
        <end position="183"/>
    </location>
</feature>
<keyword evidence="1" id="KW-0472">Membrane</keyword>
<evidence type="ECO:0000256" key="1">
    <source>
        <dbReference type="SAM" id="Phobius"/>
    </source>
</evidence>
<comment type="caution">
    <text evidence="2">The sequence shown here is derived from an EMBL/GenBank/DDBJ whole genome shotgun (WGS) entry which is preliminary data.</text>
</comment>
<sequence>MANRNTDIHSGAKGTEMAPERWWTLAVRGVLAIIFGLIALIWPAITLKALVIVFGVYALINGATTILGAFRDRPSGERGWLILSGLVSLAAGIAALVWPRITTLALIWLIGAWFLITGIVEIVGAVMRRKEVEGDWSMLLNGVLAALFGLILMLWPGAGAVALVALIAIFAIVLGAAMLVLAFRARHVTHHPGHRAHPMAA</sequence>
<keyword evidence="3" id="KW-1185">Reference proteome</keyword>
<name>A0A5M3WVQ4_9ACTN</name>
<dbReference type="EMBL" id="BLAE01000047">
    <property type="protein sequence ID" value="GES13515.1"/>
    <property type="molecule type" value="Genomic_DNA"/>
</dbReference>
<feature type="transmembrane region" description="Helical" evidence="1">
    <location>
        <begin position="25"/>
        <end position="45"/>
    </location>
</feature>
<accession>A0A5M3WVQ4</accession>
<organism evidence="2 3">
    <name type="scientific">Acrocarpospora macrocephala</name>
    <dbReference type="NCBI Taxonomy" id="150177"/>
    <lineage>
        <taxon>Bacteria</taxon>
        <taxon>Bacillati</taxon>
        <taxon>Actinomycetota</taxon>
        <taxon>Actinomycetes</taxon>
        <taxon>Streptosporangiales</taxon>
        <taxon>Streptosporangiaceae</taxon>
        <taxon>Acrocarpospora</taxon>
    </lineage>
</organism>
<reference evidence="2 3" key="1">
    <citation type="submission" date="2019-10" db="EMBL/GenBank/DDBJ databases">
        <title>Whole genome shotgun sequence of Acrocarpospora macrocephala NBRC 16266.</title>
        <authorList>
            <person name="Ichikawa N."/>
            <person name="Kimura A."/>
            <person name="Kitahashi Y."/>
            <person name="Komaki H."/>
            <person name="Oguchi A."/>
        </authorList>
    </citation>
    <scope>NUCLEOTIDE SEQUENCE [LARGE SCALE GENOMIC DNA]</scope>
    <source>
        <strain evidence="2 3">NBRC 16266</strain>
    </source>
</reference>
<keyword evidence="1" id="KW-1133">Transmembrane helix</keyword>
<dbReference type="Pfam" id="PF03729">
    <property type="entry name" value="DUF308"/>
    <property type="match status" value="2"/>
</dbReference>
<dbReference type="PANTHER" id="PTHR34989">
    <property type="entry name" value="PROTEIN HDED"/>
    <property type="match status" value="1"/>
</dbReference>
<dbReference type="GO" id="GO:0005886">
    <property type="term" value="C:plasma membrane"/>
    <property type="evidence" value="ECO:0007669"/>
    <property type="project" value="TreeGrafter"/>
</dbReference>
<keyword evidence="1" id="KW-0812">Transmembrane</keyword>
<dbReference type="RefSeq" id="WP_246268937.1">
    <property type="nucleotide sequence ID" value="NZ_BAAAHL010000058.1"/>
</dbReference>
<protein>
    <submittedName>
        <fullName evidence="2">Membrane protein</fullName>
    </submittedName>
</protein>
<evidence type="ECO:0000313" key="2">
    <source>
        <dbReference type="EMBL" id="GES13515.1"/>
    </source>
</evidence>
<feature type="transmembrane region" description="Helical" evidence="1">
    <location>
        <begin position="104"/>
        <end position="126"/>
    </location>
</feature>